<dbReference type="EMBL" id="LRBS01000117">
    <property type="protein sequence ID" value="OII72330.1"/>
    <property type="molecule type" value="Genomic_DNA"/>
</dbReference>
<dbReference type="GeneID" id="92365465"/>
<dbReference type="AlphaFoldDB" id="A0A1J4MDK5"/>
<accession>A0A1J4MDK5</accession>
<evidence type="ECO:0000313" key="2">
    <source>
        <dbReference type="Proteomes" id="UP000186804"/>
    </source>
</evidence>
<name>A0A1J4MDK5_9CRYT</name>
<dbReference type="Proteomes" id="UP000186804">
    <property type="component" value="Unassembled WGS sequence"/>
</dbReference>
<reference evidence="1 2" key="1">
    <citation type="submission" date="2016-10" db="EMBL/GenBank/DDBJ databases">
        <title>Reductive evolution of mitochondrial metabolism and differential evolution of invasion-related proteins in Cryptosporidium.</title>
        <authorList>
            <person name="Liu S."/>
            <person name="Roellig D.M."/>
            <person name="Guo Y."/>
            <person name="Li N."/>
            <person name="Frace M.A."/>
            <person name="Tang K."/>
            <person name="Zhang L."/>
            <person name="Feng Y."/>
            <person name="Xiao L."/>
        </authorList>
    </citation>
    <scope>NUCLEOTIDE SEQUENCE [LARGE SCALE GENOMIC DNA]</scope>
    <source>
        <strain evidence="1">30847</strain>
    </source>
</reference>
<keyword evidence="2" id="KW-1185">Reference proteome</keyword>
<evidence type="ECO:0000313" key="1">
    <source>
        <dbReference type="EMBL" id="OII72330.1"/>
    </source>
</evidence>
<comment type="caution">
    <text evidence="1">The sequence shown here is derived from an EMBL/GenBank/DDBJ whole genome shotgun (WGS) entry which is preliminary data.</text>
</comment>
<organism evidence="1 2">
    <name type="scientific">Cryptosporidium andersoni</name>
    <dbReference type="NCBI Taxonomy" id="117008"/>
    <lineage>
        <taxon>Eukaryota</taxon>
        <taxon>Sar</taxon>
        <taxon>Alveolata</taxon>
        <taxon>Apicomplexa</taxon>
        <taxon>Conoidasida</taxon>
        <taxon>Coccidia</taxon>
        <taxon>Eucoccidiorida</taxon>
        <taxon>Eimeriorina</taxon>
        <taxon>Cryptosporidiidae</taxon>
        <taxon>Cryptosporidium</taxon>
    </lineage>
</organism>
<dbReference type="VEuPathDB" id="CryptoDB:cand_012800"/>
<proteinExistence type="predicted"/>
<sequence length="223" mass="25978">MMELNIPELMIRRRIVLEGYLDFSKSTTSWDIHKNMLRKSSEMFVYCTEKKALICPAPRRRGVKEDGCIIAYNSGYIIGIGENEETCIEYIAWLRKKFRQHDPSVALQITPINVIFRIDISYKIGSINLDKLFNILKAIPHNFEISYDPEVSAVLMLYYNRRGQDKCFCFPQNEQVCSEITECCYTISSNIIIISRVKSYKHANIAAQILITYLNQNEIVRRN</sequence>
<dbReference type="OrthoDB" id="336185at2759"/>
<gene>
    <name evidence="1" type="ORF">cand_012800</name>
</gene>
<protein>
    <submittedName>
        <fullName evidence="1">Uncharacterized protein</fullName>
    </submittedName>
</protein>
<dbReference type="RefSeq" id="XP_067066925.1">
    <property type="nucleotide sequence ID" value="XM_067211517.1"/>
</dbReference>